<evidence type="ECO:0000313" key="12">
    <source>
        <dbReference type="EMBL" id="TCO09773.1"/>
    </source>
</evidence>
<dbReference type="AlphaFoldDB" id="A0A4R2GLG5"/>
<evidence type="ECO:0000256" key="7">
    <source>
        <dbReference type="ARBA" id="ARBA00023237"/>
    </source>
</evidence>
<keyword evidence="3 8" id="KW-1134">Transmembrane beta strand</keyword>
<evidence type="ECO:0000256" key="4">
    <source>
        <dbReference type="ARBA" id="ARBA00022692"/>
    </source>
</evidence>
<dbReference type="SUPFAM" id="SSF49464">
    <property type="entry name" value="Carboxypeptidase regulatory domain-like"/>
    <property type="match status" value="1"/>
</dbReference>
<keyword evidence="6 8" id="KW-0472">Membrane</keyword>
<dbReference type="Pfam" id="PF00593">
    <property type="entry name" value="TonB_dep_Rec_b-barrel"/>
    <property type="match status" value="1"/>
</dbReference>
<keyword evidence="13" id="KW-1185">Reference proteome</keyword>
<dbReference type="PANTHER" id="PTHR30069:SF40">
    <property type="entry name" value="TONB-DEPENDENT RECEPTOR NMB0964-RELATED"/>
    <property type="match status" value="1"/>
</dbReference>
<feature type="domain" description="TonB-dependent receptor-like beta-barrel" evidence="10">
    <location>
        <begin position="321"/>
        <end position="746"/>
    </location>
</feature>
<evidence type="ECO:0000256" key="2">
    <source>
        <dbReference type="ARBA" id="ARBA00022448"/>
    </source>
</evidence>
<dbReference type="EMBL" id="SLWK01000002">
    <property type="protein sequence ID" value="TCO09773.1"/>
    <property type="molecule type" value="Genomic_DNA"/>
</dbReference>
<dbReference type="Gene3D" id="2.170.130.10">
    <property type="entry name" value="TonB-dependent receptor, plug domain"/>
    <property type="match status" value="1"/>
</dbReference>
<evidence type="ECO:0000259" key="11">
    <source>
        <dbReference type="Pfam" id="PF07715"/>
    </source>
</evidence>
<dbReference type="PROSITE" id="PS52016">
    <property type="entry name" value="TONB_DEPENDENT_REC_3"/>
    <property type="match status" value="1"/>
</dbReference>
<comment type="subcellular location">
    <subcellularLocation>
        <location evidence="1 8">Cell outer membrane</location>
        <topology evidence="1 8">Multi-pass membrane protein</topology>
    </subcellularLocation>
</comment>
<dbReference type="Pfam" id="PF13715">
    <property type="entry name" value="CarbopepD_reg_2"/>
    <property type="match status" value="1"/>
</dbReference>
<organism evidence="12 13">
    <name type="scientific">Natronoflexus pectinivorans</name>
    <dbReference type="NCBI Taxonomy" id="682526"/>
    <lineage>
        <taxon>Bacteria</taxon>
        <taxon>Pseudomonadati</taxon>
        <taxon>Bacteroidota</taxon>
        <taxon>Bacteroidia</taxon>
        <taxon>Marinilabiliales</taxon>
        <taxon>Marinilabiliaceae</taxon>
        <taxon>Natronoflexus</taxon>
    </lineage>
</organism>
<dbReference type="GO" id="GO:0015344">
    <property type="term" value="F:siderophore uptake transmembrane transporter activity"/>
    <property type="evidence" value="ECO:0007669"/>
    <property type="project" value="TreeGrafter"/>
</dbReference>
<dbReference type="Gene3D" id="2.40.170.20">
    <property type="entry name" value="TonB-dependent receptor, beta-barrel domain"/>
    <property type="match status" value="1"/>
</dbReference>
<keyword evidence="5 9" id="KW-0798">TonB box</keyword>
<dbReference type="InterPro" id="IPR008969">
    <property type="entry name" value="CarboxyPept-like_regulatory"/>
</dbReference>
<gene>
    <name evidence="12" type="ORF">EV194_102199</name>
</gene>
<dbReference type="Gene3D" id="2.60.40.1120">
    <property type="entry name" value="Carboxypeptidase-like, regulatory domain"/>
    <property type="match status" value="1"/>
</dbReference>
<evidence type="ECO:0000313" key="13">
    <source>
        <dbReference type="Proteomes" id="UP000295221"/>
    </source>
</evidence>
<dbReference type="InterPro" id="IPR039426">
    <property type="entry name" value="TonB-dep_rcpt-like"/>
</dbReference>
<evidence type="ECO:0000259" key="10">
    <source>
        <dbReference type="Pfam" id="PF00593"/>
    </source>
</evidence>
<dbReference type="InterPro" id="IPR012910">
    <property type="entry name" value="Plug_dom"/>
</dbReference>
<evidence type="ECO:0000256" key="9">
    <source>
        <dbReference type="RuleBase" id="RU003357"/>
    </source>
</evidence>
<dbReference type="RefSeq" id="WP_132432558.1">
    <property type="nucleotide sequence ID" value="NZ_SLWK01000002.1"/>
</dbReference>
<dbReference type="OrthoDB" id="9795928at2"/>
<comment type="caution">
    <text evidence="12">The sequence shown here is derived from an EMBL/GenBank/DDBJ whole genome shotgun (WGS) entry which is preliminary data.</text>
</comment>
<evidence type="ECO:0000256" key="3">
    <source>
        <dbReference type="ARBA" id="ARBA00022452"/>
    </source>
</evidence>
<keyword evidence="2 8" id="KW-0813">Transport</keyword>
<sequence>MTTLRFKRKARSNFTFLTLFLYSIGIIAFAGERDSESSAQTGFPVKGFVIDGGNERERLPGATVYIPELSMGVVTSEDGMFTLDGLPAGRYEMIVSFIGYPQQRMNINVPAGQDVLRIFMEPGGVRMDEVVVTASPTRSPVNYQSVQAFNTADLIRKTSVSLGEMLDGEPGLSSRSFGGGPARPVIRGFDGERLVVLENGERMGDIQSTAPDHAITLDPLGMSRVEVVRGPASLLYGSSALGGVINLFTEDAPTHWDEGFSGGAAFHGATVNNLMTQSVGLRKGTKDQALALRFIRRTAGETNTPDGVLPNTQIDSYTASAGWSFRSNRFKGGISGRYYENHYGVPEFASLSDPANPGMYIEEEPEMEIRINRFNVQAHASLTLNTFIDEIEGRLSYSSSLQEEGEPDPLPEELELEIQTQTVSTSLLFLHRPFAFFDRGTFGFNLHRRYQEVDGVEAYHPGEDIYNLAFFTFQEVPLNQSLRMQFGIRAEQEWLSSTQNRWFPEDEKTTDETFNVVGSVGFNIRPASIEGWETGIQIARAHRNPTILEKYADGWHAGATRVELGDPTLKSEYGYGIDLFSKYANEKFQIEVSGFVNRIDNYVALRTLDPVEAVNIPYRVRPDREFPNTVQFFGADALLAGFDLRGSYFVFDNLRVDMGVDYVQGTRRDGDKDPLPFMPPLRTNIGLNYVLNQFTAGSNFRYVSAQSRVPSDELPTDGYALVRLETGYRFSIRNAGTHSINFRVDNALNTSYQDHLSVVRRFPNPQLGPAAPERFNMPGRNFNLVYRIVFG</sequence>
<name>A0A4R2GLG5_9BACT</name>
<protein>
    <submittedName>
        <fullName evidence="12">Iron complex outermembrane receptor protein</fullName>
    </submittedName>
</protein>
<keyword evidence="7 8" id="KW-0998">Cell outer membrane</keyword>
<accession>A0A4R2GLG5</accession>
<evidence type="ECO:0000256" key="8">
    <source>
        <dbReference type="PROSITE-ProRule" id="PRU01360"/>
    </source>
</evidence>
<evidence type="ECO:0000256" key="6">
    <source>
        <dbReference type="ARBA" id="ARBA00023136"/>
    </source>
</evidence>
<dbReference type="GO" id="GO:0044718">
    <property type="term" value="P:siderophore transmembrane transport"/>
    <property type="evidence" value="ECO:0007669"/>
    <property type="project" value="TreeGrafter"/>
</dbReference>
<dbReference type="GO" id="GO:0009279">
    <property type="term" value="C:cell outer membrane"/>
    <property type="evidence" value="ECO:0007669"/>
    <property type="project" value="UniProtKB-SubCell"/>
</dbReference>
<dbReference type="PANTHER" id="PTHR30069">
    <property type="entry name" value="TONB-DEPENDENT OUTER MEMBRANE RECEPTOR"/>
    <property type="match status" value="1"/>
</dbReference>
<proteinExistence type="inferred from homology"/>
<keyword evidence="4 8" id="KW-0812">Transmembrane</keyword>
<dbReference type="Pfam" id="PF07715">
    <property type="entry name" value="Plug"/>
    <property type="match status" value="1"/>
</dbReference>
<comment type="similarity">
    <text evidence="8 9">Belongs to the TonB-dependent receptor family.</text>
</comment>
<reference evidence="12 13" key="1">
    <citation type="submission" date="2019-03" db="EMBL/GenBank/DDBJ databases">
        <title>Genomic Encyclopedia of Type Strains, Phase IV (KMG-IV): sequencing the most valuable type-strain genomes for metagenomic binning, comparative biology and taxonomic classification.</title>
        <authorList>
            <person name="Goeker M."/>
        </authorList>
    </citation>
    <scope>NUCLEOTIDE SEQUENCE [LARGE SCALE GENOMIC DNA]</scope>
    <source>
        <strain evidence="12 13">DSM 24179</strain>
    </source>
</reference>
<dbReference type="InterPro" id="IPR000531">
    <property type="entry name" value="Beta-barrel_TonB"/>
</dbReference>
<keyword evidence="12" id="KW-0675">Receptor</keyword>
<dbReference type="SUPFAM" id="SSF56935">
    <property type="entry name" value="Porins"/>
    <property type="match status" value="1"/>
</dbReference>
<evidence type="ECO:0000256" key="5">
    <source>
        <dbReference type="ARBA" id="ARBA00023077"/>
    </source>
</evidence>
<evidence type="ECO:0000256" key="1">
    <source>
        <dbReference type="ARBA" id="ARBA00004571"/>
    </source>
</evidence>
<dbReference type="Proteomes" id="UP000295221">
    <property type="component" value="Unassembled WGS sequence"/>
</dbReference>
<feature type="domain" description="TonB-dependent receptor plug" evidence="11">
    <location>
        <begin position="144"/>
        <end position="244"/>
    </location>
</feature>
<dbReference type="InterPro" id="IPR036942">
    <property type="entry name" value="Beta-barrel_TonB_sf"/>
</dbReference>
<dbReference type="InterPro" id="IPR037066">
    <property type="entry name" value="Plug_dom_sf"/>
</dbReference>